<accession>A0AAV4UCT0</accession>
<comment type="caution">
    <text evidence="2">The sequence shown here is derived from an EMBL/GenBank/DDBJ whole genome shotgun (WGS) entry which is preliminary data.</text>
</comment>
<keyword evidence="3" id="KW-1185">Reference proteome</keyword>
<gene>
    <name evidence="2" type="ORF">CDAR_453791</name>
</gene>
<dbReference type="EMBL" id="BPLQ01011093">
    <property type="protein sequence ID" value="GIY55577.1"/>
    <property type="molecule type" value="Genomic_DNA"/>
</dbReference>
<evidence type="ECO:0000256" key="1">
    <source>
        <dbReference type="SAM" id="MobiDB-lite"/>
    </source>
</evidence>
<organism evidence="2 3">
    <name type="scientific">Caerostris darwini</name>
    <dbReference type="NCBI Taxonomy" id="1538125"/>
    <lineage>
        <taxon>Eukaryota</taxon>
        <taxon>Metazoa</taxon>
        <taxon>Ecdysozoa</taxon>
        <taxon>Arthropoda</taxon>
        <taxon>Chelicerata</taxon>
        <taxon>Arachnida</taxon>
        <taxon>Araneae</taxon>
        <taxon>Araneomorphae</taxon>
        <taxon>Entelegynae</taxon>
        <taxon>Araneoidea</taxon>
        <taxon>Araneidae</taxon>
        <taxon>Caerostris</taxon>
    </lineage>
</organism>
<reference evidence="2 3" key="1">
    <citation type="submission" date="2021-06" db="EMBL/GenBank/DDBJ databases">
        <title>Caerostris darwini draft genome.</title>
        <authorList>
            <person name="Kono N."/>
            <person name="Arakawa K."/>
        </authorList>
    </citation>
    <scope>NUCLEOTIDE SEQUENCE [LARGE SCALE GENOMIC DNA]</scope>
</reference>
<dbReference type="Proteomes" id="UP001054837">
    <property type="component" value="Unassembled WGS sequence"/>
</dbReference>
<feature type="compositionally biased region" description="Pro residues" evidence="1">
    <location>
        <begin position="68"/>
        <end position="90"/>
    </location>
</feature>
<protein>
    <submittedName>
        <fullName evidence="2">Uncharacterized protein</fullName>
    </submittedName>
</protein>
<evidence type="ECO:0000313" key="2">
    <source>
        <dbReference type="EMBL" id="GIY55577.1"/>
    </source>
</evidence>
<proteinExistence type="predicted"/>
<feature type="region of interest" description="Disordered" evidence="1">
    <location>
        <begin position="26"/>
        <end position="90"/>
    </location>
</feature>
<evidence type="ECO:0000313" key="3">
    <source>
        <dbReference type="Proteomes" id="UP001054837"/>
    </source>
</evidence>
<name>A0AAV4UCT0_9ARAC</name>
<sequence length="90" mass="9875">MLICRQHAHPRSLSITFASAAPTLHNTLIKPPPTSAGRAQTSLEKPQVSLKQDRPDAPDSSSTYHWPKPAPPMPRPPPNTTLFPPLPRQV</sequence>
<dbReference type="AlphaFoldDB" id="A0AAV4UCT0"/>